<accession>A0A371BFM6</accession>
<comment type="caution">
    <text evidence="1">The sequence shown here is derived from an EMBL/GenBank/DDBJ whole genome shotgun (WGS) entry which is preliminary data.</text>
</comment>
<dbReference type="Proteomes" id="UP000263833">
    <property type="component" value="Unassembled WGS sequence"/>
</dbReference>
<evidence type="ECO:0000313" key="2">
    <source>
        <dbReference type="Proteomes" id="UP000263833"/>
    </source>
</evidence>
<name>A0A371BFM6_9SPHN</name>
<dbReference type="AlphaFoldDB" id="A0A371BFM6"/>
<proteinExistence type="predicted"/>
<reference evidence="2" key="1">
    <citation type="submission" date="2018-08" db="EMBL/GenBank/DDBJ databases">
        <authorList>
            <person name="Kim S.-J."/>
            <person name="Jung G.-Y."/>
        </authorList>
    </citation>
    <scope>NUCLEOTIDE SEQUENCE [LARGE SCALE GENOMIC DNA]</scope>
    <source>
        <strain evidence="2">GY_G</strain>
    </source>
</reference>
<evidence type="ECO:0000313" key="1">
    <source>
        <dbReference type="EMBL" id="RDV06406.1"/>
    </source>
</evidence>
<dbReference type="EMBL" id="QRGP01000001">
    <property type="protein sequence ID" value="RDV06406.1"/>
    <property type="molecule type" value="Genomic_DNA"/>
</dbReference>
<sequence>MAFDFPRVLFSARPKWGGGAAQYIRLQIGRDLARKISLSQAAHRVRLLFGTGSDAGKLQLSVDNEAGNFAVKRNKSGGYSLTINSQTADGLFSLQFPAFAVERCEAIRPENGKPPHFVFNASDEMLRVDDDA</sequence>
<gene>
    <name evidence="1" type="ORF">DXH95_02985</name>
</gene>
<organism evidence="1 2">
    <name type="scientific">Sphingorhabdus pulchriflava</name>
    <dbReference type="NCBI Taxonomy" id="2292257"/>
    <lineage>
        <taxon>Bacteria</taxon>
        <taxon>Pseudomonadati</taxon>
        <taxon>Pseudomonadota</taxon>
        <taxon>Alphaproteobacteria</taxon>
        <taxon>Sphingomonadales</taxon>
        <taxon>Sphingomonadaceae</taxon>
        <taxon>Sphingorhabdus</taxon>
    </lineage>
</organism>
<dbReference type="OrthoDB" id="7596469at2"/>
<keyword evidence="2" id="KW-1185">Reference proteome</keyword>
<dbReference type="RefSeq" id="WP_115547959.1">
    <property type="nucleotide sequence ID" value="NZ_QRGP01000001.1"/>
</dbReference>
<protein>
    <submittedName>
        <fullName evidence="1">Uncharacterized protein</fullName>
    </submittedName>
</protein>